<dbReference type="PROSITE" id="PS00518">
    <property type="entry name" value="ZF_RING_1"/>
    <property type="match status" value="1"/>
</dbReference>
<keyword evidence="3" id="KW-0862">Zinc</keyword>
<keyword evidence="8" id="KW-1185">Reference proteome</keyword>
<feature type="region of interest" description="Disordered" evidence="5">
    <location>
        <begin position="1"/>
        <end position="29"/>
    </location>
</feature>
<evidence type="ECO:0000259" key="6">
    <source>
        <dbReference type="PROSITE" id="PS50089"/>
    </source>
</evidence>
<protein>
    <recommendedName>
        <fullName evidence="6">RING-type domain-containing protein</fullName>
    </recommendedName>
</protein>
<dbReference type="InterPro" id="IPR018957">
    <property type="entry name" value="Znf_C3HC4_RING-type"/>
</dbReference>
<dbReference type="GeneTree" id="ENSGT01100000265023"/>
<dbReference type="Gene3D" id="3.30.40.10">
    <property type="entry name" value="Zinc/RING finger domain, C3HC4 (zinc finger)"/>
    <property type="match status" value="1"/>
</dbReference>
<dbReference type="PANTHER" id="PTHR47692:SF2">
    <property type="entry name" value="ZINC FINGER RING-TYPE DOMAIN CONTAINING PROTEIN"/>
    <property type="match status" value="1"/>
</dbReference>
<name>A0A674HCV7_TAEGU</name>
<dbReference type="SUPFAM" id="SSF57850">
    <property type="entry name" value="RING/U-box"/>
    <property type="match status" value="1"/>
</dbReference>
<evidence type="ECO:0000313" key="8">
    <source>
        <dbReference type="Proteomes" id="UP000007754"/>
    </source>
</evidence>
<dbReference type="Pfam" id="PF00097">
    <property type="entry name" value="zf-C3HC4"/>
    <property type="match status" value="1"/>
</dbReference>
<dbReference type="AlphaFoldDB" id="A0A674HCV7"/>
<evidence type="ECO:0000256" key="4">
    <source>
        <dbReference type="PROSITE-ProRule" id="PRU00175"/>
    </source>
</evidence>
<organism evidence="7 8">
    <name type="scientific">Taeniopygia guttata</name>
    <name type="common">Zebra finch</name>
    <name type="synonym">Poephila guttata</name>
    <dbReference type="NCBI Taxonomy" id="59729"/>
    <lineage>
        <taxon>Eukaryota</taxon>
        <taxon>Metazoa</taxon>
        <taxon>Chordata</taxon>
        <taxon>Craniata</taxon>
        <taxon>Vertebrata</taxon>
        <taxon>Euteleostomi</taxon>
        <taxon>Archelosauria</taxon>
        <taxon>Archosauria</taxon>
        <taxon>Dinosauria</taxon>
        <taxon>Saurischia</taxon>
        <taxon>Theropoda</taxon>
        <taxon>Coelurosauria</taxon>
        <taxon>Aves</taxon>
        <taxon>Neognathae</taxon>
        <taxon>Neoaves</taxon>
        <taxon>Telluraves</taxon>
        <taxon>Australaves</taxon>
        <taxon>Passeriformes</taxon>
        <taxon>Passeroidea</taxon>
        <taxon>Estrildidae</taxon>
        <taxon>Estrildinae</taxon>
        <taxon>Taeniopygia</taxon>
    </lineage>
</organism>
<dbReference type="PANTHER" id="PTHR47692">
    <property type="entry name" value="RING/U-BOX SUPERFAMILY PROTEIN"/>
    <property type="match status" value="1"/>
</dbReference>
<evidence type="ECO:0000256" key="2">
    <source>
        <dbReference type="ARBA" id="ARBA00022771"/>
    </source>
</evidence>
<feature type="domain" description="RING-type" evidence="6">
    <location>
        <begin position="33"/>
        <end position="68"/>
    </location>
</feature>
<reference evidence="7 8" key="1">
    <citation type="journal article" date="2010" name="Nature">
        <title>The genome of a songbird.</title>
        <authorList>
            <person name="Warren W.C."/>
            <person name="Clayton D.F."/>
            <person name="Ellegren H."/>
            <person name="Arnold A.P."/>
            <person name="Hillier L.W."/>
            <person name="Kunstner A."/>
            <person name="Searle S."/>
            <person name="White S."/>
            <person name="Vilella A.J."/>
            <person name="Fairley S."/>
            <person name="Heger A."/>
            <person name="Kong L."/>
            <person name="Ponting C.P."/>
            <person name="Jarvis E.D."/>
            <person name="Mello C.V."/>
            <person name="Minx P."/>
            <person name="Lovell P."/>
            <person name="Velho T.A."/>
            <person name="Ferris M."/>
            <person name="Balakrishnan C.N."/>
            <person name="Sinha S."/>
            <person name="Blatti C."/>
            <person name="London S.E."/>
            <person name="Li Y."/>
            <person name="Lin Y.C."/>
            <person name="George J."/>
            <person name="Sweedler J."/>
            <person name="Southey B."/>
            <person name="Gunaratne P."/>
            <person name="Watson M."/>
            <person name="Nam K."/>
            <person name="Backstrom N."/>
            <person name="Smeds L."/>
            <person name="Nabholz B."/>
            <person name="Itoh Y."/>
            <person name="Whitney O."/>
            <person name="Pfenning A.R."/>
            <person name="Howard J."/>
            <person name="Volker M."/>
            <person name="Skinner B.M."/>
            <person name="Griffin D.K."/>
            <person name="Ye L."/>
            <person name="McLaren W.M."/>
            <person name="Flicek P."/>
            <person name="Quesada V."/>
            <person name="Velasco G."/>
            <person name="Lopez-Otin C."/>
            <person name="Puente X.S."/>
            <person name="Olender T."/>
            <person name="Lancet D."/>
            <person name="Smit A.F."/>
            <person name="Hubley R."/>
            <person name="Konkel M.K."/>
            <person name="Walker J.A."/>
            <person name="Batzer M.A."/>
            <person name="Gu W."/>
            <person name="Pollock D.D."/>
            <person name="Chen L."/>
            <person name="Cheng Z."/>
            <person name="Eichler E.E."/>
            <person name="Stapley J."/>
            <person name="Slate J."/>
            <person name="Ekblom R."/>
            <person name="Birkhead T."/>
            <person name="Burke T."/>
            <person name="Burt D."/>
            <person name="Scharff C."/>
            <person name="Adam I."/>
            <person name="Richard H."/>
            <person name="Sultan M."/>
            <person name="Soldatov A."/>
            <person name="Lehrach H."/>
            <person name="Edwards S.V."/>
            <person name="Yang S.P."/>
            <person name="Li X."/>
            <person name="Graves T."/>
            <person name="Fulton L."/>
            <person name="Nelson J."/>
            <person name="Chinwalla A."/>
            <person name="Hou S."/>
            <person name="Mardis E.R."/>
            <person name="Wilson R.K."/>
        </authorList>
    </citation>
    <scope>NUCLEOTIDE SEQUENCE [LARGE SCALE GENOMIC DNA]</scope>
</reference>
<dbReference type="InParanoid" id="A0A674HCV7"/>
<reference evidence="7" key="2">
    <citation type="submission" date="2025-08" db="UniProtKB">
        <authorList>
            <consortium name="Ensembl"/>
        </authorList>
    </citation>
    <scope>IDENTIFICATION</scope>
</reference>
<evidence type="ECO:0000256" key="3">
    <source>
        <dbReference type="ARBA" id="ARBA00022833"/>
    </source>
</evidence>
<keyword evidence="2 4" id="KW-0863">Zinc-finger</keyword>
<dbReference type="Proteomes" id="UP000007754">
    <property type="component" value="Chromosome Z"/>
</dbReference>
<proteinExistence type="predicted"/>
<evidence type="ECO:0000256" key="1">
    <source>
        <dbReference type="ARBA" id="ARBA00022723"/>
    </source>
</evidence>
<keyword evidence="1" id="KW-0479">Metal-binding</keyword>
<feature type="compositionally biased region" description="Low complexity" evidence="5">
    <location>
        <begin position="12"/>
        <end position="23"/>
    </location>
</feature>
<dbReference type="GO" id="GO:0008270">
    <property type="term" value="F:zinc ion binding"/>
    <property type="evidence" value="ECO:0007669"/>
    <property type="project" value="UniProtKB-KW"/>
</dbReference>
<reference evidence="7" key="3">
    <citation type="submission" date="2025-09" db="UniProtKB">
        <authorList>
            <consortium name="Ensembl"/>
        </authorList>
    </citation>
    <scope>IDENTIFICATION</scope>
</reference>
<dbReference type="InterPro" id="IPR001841">
    <property type="entry name" value="Znf_RING"/>
</dbReference>
<dbReference type="InterPro" id="IPR017907">
    <property type="entry name" value="Znf_RING_CS"/>
</dbReference>
<evidence type="ECO:0000313" key="7">
    <source>
        <dbReference type="Ensembl" id="ENSTGUP00000033487.1"/>
    </source>
</evidence>
<dbReference type="Ensembl" id="ENSTGUT00000036093.1">
    <property type="protein sequence ID" value="ENSTGUP00000033487.1"/>
    <property type="gene ID" value="ENSTGUG00000022949.1"/>
</dbReference>
<sequence length="128" mass="13748">MARGAAEALPDSGSAAPAATSGGQREAAAAGPCPICLGDVDNAAHVDTCLHTFCFACIRQWPLTPLPHRLQRRAQPALPGDLPSWGHGFRPSCARREHQRLSGERLAHSAFVYCTLFFVTSSSKLYFL</sequence>
<dbReference type="InterPro" id="IPR013083">
    <property type="entry name" value="Znf_RING/FYVE/PHD"/>
</dbReference>
<evidence type="ECO:0000256" key="5">
    <source>
        <dbReference type="SAM" id="MobiDB-lite"/>
    </source>
</evidence>
<dbReference type="PROSITE" id="PS50089">
    <property type="entry name" value="ZF_RING_2"/>
    <property type="match status" value="1"/>
</dbReference>
<accession>A0A674HCV7</accession>